<sequence>MSDTGMKVCAITNVYNESFNLPVWIRHYTKQLGGGCCMVVDHGSDDGSTTNIDYNASVIRLPRSPFDDGKRANFITDLARTLLREFDVVLYTDADELLIADPRKFASLREFLARDQRDFYTAYGLNLVHKISVEDPYDASRPILAQRRHVQFVAPMCKTLICRKSIGWTGGFHGSTAPVSFGGLYLLHTRWMDVCQNLTRLHTTRSIEWANEQRTHHKAEYPDTVRKFLNYDTWPVQEDADFHFSNEVAALTAGTEIIHRAYRLPQNVRPEIMFKLPGWFDAAIV</sequence>
<evidence type="ECO:0008006" key="3">
    <source>
        <dbReference type="Google" id="ProtNLM"/>
    </source>
</evidence>
<evidence type="ECO:0000313" key="2">
    <source>
        <dbReference type="Proteomes" id="UP001501588"/>
    </source>
</evidence>
<reference evidence="1 2" key="1">
    <citation type="journal article" date="2019" name="Int. J. Syst. Evol. Microbiol.">
        <title>The Global Catalogue of Microorganisms (GCM) 10K type strain sequencing project: providing services to taxonomists for standard genome sequencing and annotation.</title>
        <authorList>
            <consortium name="The Broad Institute Genomics Platform"/>
            <consortium name="The Broad Institute Genome Sequencing Center for Infectious Disease"/>
            <person name="Wu L."/>
            <person name="Ma J."/>
        </authorList>
    </citation>
    <scope>NUCLEOTIDE SEQUENCE [LARGE SCALE GENOMIC DNA]</scope>
    <source>
        <strain evidence="1 2">JCM 9933</strain>
    </source>
</reference>
<dbReference type="RefSeq" id="WP_343894447.1">
    <property type="nucleotide sequence ID" value="NZ_BAAAFZ010000012.1"/>
</dbReference>
<name>A0ABN1EWF5_9PROT</name>
<keyword evidence="2" id="KW-1185">Reference proteome</keyword>
<dbReference type="SUPFAM" id="SSF53448">
    <property type="entry name" value="Nucleotide-diphospho-sugar transferases"/>
    <property type="match status" value="1"/>
</dbReference>
<proteinExistence type="predicted"/>
<organism evidence="1 2">
    <name type="scientific">Craurococcus roseus</name>
    <dbReference type="NCBI Taxonomy" id="77585"/>
    <lineage>
        <taxon>Bacteria</taxon>
        <taxon>Pseudomonadati</taxon>
        <taxon>Pseudomonadota</taxon>
        <taxon>Alphaproteobacteria</taxon>
        <taxon>Acetobacterales</taxon>
        <taxon>Acetobacteraceae</taxon>
        <taxon>Craurococcus</taxon>
    </lineage>
</organism>
<comment type="caution">
    <text evidence="1">The sequence shown here is derived from an EMBL/GenBank/DDBJ whole genome shotgun (WGS) entry which is preliminary data.</text>
</comment>
<dbReference type="Pfam" id="PF13704">
    <property type="entry name" value="Glyco_tranf_2_4"/>
    <property type="match status" value="1"/>
</dbReference>
<dbReference type="InterPro" id="IPR029044">
    <property type="entry name" value="Nucleotide-diphossugar_trans"/>
</dbReference>
<protein>
    <recommendedName>
        <fullName evidence="3">Glycosyltransferase family 2 protein</fullName>
    </recommendedName>
</protein>
<gene>
    <name evidence="1" type="ORF">GCM10009416_13700</name>
</gene>
<accession>A0ABN1EWF5</accession>
<dbReference type="Proteomes" id="UP001501588">
    <property type="component" value="Unassembled WGS sequence"/>
</dbReference>
<dbReference type="EMBL" id="BAAAFZ010000012">
    <property type="protein sequence ID" value="GAA0576291.1"/>
    <property type="molecule type" value="Genomic_DNA"/>
</dbReference>
<evidence type="ECO:0000313" key="1">
    <source>
        <dbReference type="EMBL" id="GAA0576291.1"/>
    </source>
</evidence>